<evidence type="ECO:0000256" key="1">
    <source>
        <dbReference type="SAM" id="MobiDB-lite"/>
    </source>
</evidence>
<sequence>MRMMINTRTLYKLLVTAICGFTFFTACKKDGMGGQISDEEKNNESFTRYEGKFLDELWKLNPDWATSVGYHMYDSVLLTPADQKKKLVDFAKNHLDSLSHYPQNELTSSNRMDYYLIQNYLRKTQWTYSSLKAYEWDPTSYNVIGTFAYILNEKYAPLAKRLKSFYQKMETIPAYYKDAQKLVKSPVPELTDLAIDQLNGGAGVIEKDFIDSLTKSSITDAEQKLMRERAKTSLAAIRGFTAWLKTIRSDKGRSFRLGKSLYDEKFAYEIESNLTSQQMFNAAVERKKVLHKEMIKLSKELWPKYMGDKKMPSDSLALVGDVIEMLSLKHVEPAQFQSAIEKQIPKLSAFVKEKELLTMDPTKPLVVRREPAYMAGVAGASVSSPGPYEKNGNTYYNVGSLDGWDKERAESYLREYNNYTLQILNIHEAIPGHYTQLVYANKTPSLIKAIMGNGAMVEGWAVYSEEMMLDAGYGNNEPEMRLMWCKWNLRAVCNAILDYNVHAGSMTREQALKLLIKEAFQQQAEAEGKWKRVTVSNVQLTSYFTGYHDIKQLREEYKKKMADKYRLKEFNEKFLSYGSAPVKYIKEAMLTNEVEKPGDKKADQPEDAENKKEPKTQEKKPAKTDTGDKKKS</sequence>
<name>A0ABP9FZH3_9SPHI</name>
<feature type="chain" id="PRO_5046069068" evidence="2">
    <location>
        <begin position="29"/>
        <end position="632"/>
    </location>
</feature>
<gene>
    <name evidence="3" type="ORF">GCM10023313_28920</name>
</gene>
<comment type="caution">
    <text evidence="3">The sequence shown here is derived from an EMBL/GenBank/DDBJ whole genome shotgun (WGS) entry which is preliminary data.</text>
</comment>
<evidence type="ECO:0000256" key="2">
    <source>
        <dbReference type="SAM" id="SignalP"/>
    </source>
</evidence>
<evidence type="ECO:0000313" key="4">
    <source>
        <dbReference type="Proteomes" id="UP001501436"/>
    </source>
</evidence>
<accession>A0ABP9FZH3</accession>
<dbReference type="PANTHER" id="PTHR33361">
    <property type="entry name" value="GLR0591 PROTEIN"/>
    <property type="match status" value="1"/>
</dbReference>
<feature type="region of interest" description="Disordered" evidence="1">
    <location>
        <begin position="591"/>
        <end position="632"/>
    </location>
</feature>
<dbReference type="Proteomes" id="UP001501436">
    <property type="component" value="Unassembled WGS sequence"/>
</dbReference>
<dbReference type="PROSITE" id="PS51257">
    <property type="entry name" value="PROKAR_LIPOPROTEIN"/>
    <property type="match status" value="1"/>
</dbReference>
<dbReference type="Pfam" id="PF05960">
    <property type="entry name" value="DUF885"/>
    <property type="match status" value="1"/>
</dbReference>
<evidence type="ECO:0000313" key="3">
    <source>
        <dbReference type="EMBL" id="GAA4923051.1"/>
    </source>
</evidence>
<reference evidence="4" key="1">
    <citation type="journal article" date="2019" name="Int. J. Syst. Evol. Microbiol.">
        <title>The Global Catalogue of Microorganisms (GCM) 10K type strain sequencing project: providing services to taxonomists for standard genome sequencing and annotation.</title>
        <authorList>
            <consortium name="The Broad Institute Genomics Platform"/>
            <consortium name="The Broad Institute Genome Sequencing Center for Infectious Disease"/>
            <person name="Wu L."/>
            <person name="Ma J."/>
        </authorList>
    </citation>
    <scope>NUCLEOTIDE SEQUENCE [LARGE SCALE GENOMIC DNA]</scope>
    <source>
        <strain evidence="4">JCM 18283</strain>
    </source>
</reference>
<organism evidence="3 4">
    <name type="scientific">Mucilaginibacter defluvii</name>
    <dbReference type="NCBI Taxonomy" id="1196019"/>
    <lineage>
        <taxon>Bacteria</taxon>
        <taxon>Pseudomonadati</taxon>
        <taxon>Bacteroidota</taxon>
        <taxon>Sphingobacteriia</taxon>
        <taxon>Sphingobacteriales</taxon>
        <taxon>Sphingobacteriaceae</taxon>
        <taxon>Mucilaginibacter</taxon>
    </lineage>
</organism>
<feature type="signal peptide" evidence="2">
    <location>
        <begin position="1"/>
        <end position="28"/>
    </location>
</feature>
<feature type="compositionally biased region" description="Basic and acidic residues" evidence="1">
    <location>
        <begin position="593"/>
        <end position="632"/>
    </location>
</feature>
<dbReference type="InterPro" id="IPR010281">
    <property type="entry name" value="DUF885"/>
</dbReference>
<keyword evidence="2" id="KW-0732">Signal</keyword>
<protein>
    <submittedName>
        <fullName evidence="3">DUF885 domain-containing protein</fullName>
    </submittedName>
</protein>
<dbReference type="EMBL" id="BAABJI010000002">
    <property type="protein sequence ID" value="GAA4923051.1"/>
    <property type="molecule type" value="Genomic_DNA"/>
</dbReference>
<keyword evidence="4" id="KW-1185">Reference proteome</keyword>
<proteinExistence type="predicted"/>
<dbReference type="PANTHER" id="PTHR33361:SF15">
    <property type="entry name" value="DUF885 FAMILY LIPOPROTEIN"/>
    <property type="match status" value="1"/>
</dbReference>